<evidence type="ECO:0000313" key="3">
    <source>
        <dbReference type="RefSeq" id="XP_035541937.1"/>
    </source>
</evidence>
<proteinExistence type="predicted"/>
<dbReference type="Proteomes" id="UP000235220">
    <property type="component" value="Chromosome 15"/>
</dbReference>
<name>A0A6P9EGH0_JUGRE</name>
<evidence type="ECO:0000259" key="1">
    <source>
        <dbReference type="Pfam" id="PF07727"/>
    </source>
</evidence>
<dbReference type="OrthoDB" id="1729162at2759"/>
<keyword evidence="2" id="KW-1185">Reference proteome</keyword>
<dbReference type="PANTHER" id="PTHR11439">
    <property type="entry name" value="GAG-POL-RELATED RETROTRANSPOSON"/>
    <property type="match status" value="1"/>
</dbReference>
<dbReference type="InParanoid" id="A0A6P9EGH0"/>
<gene>
    <name evidence="3" type="primary">LOC118344726</name>
</gene>
<reference evidence="3" key="1">
    <citation type="submission" date="2025-08" db="UniProtKB">
        <authorList>
            <consortium name="RefSeq"/>
        </authorList>
    </citation>
    <scope>IDENTIFICATION</scope>
    <source>
        <tissue evidence="3">Leaves</tissue>
    </source>
</reference>
<organism evidence="2 3">
    <name type="scientific">Juglans regia</name>
    <name type="common">English walnut</name>
    <dbReference type="NCBI Taxonomy" id="51240"/>
    <lineage>
        <taxon>Eukaryota</taxon>
        <taxon>Viridiplantae</taxon>
        <taxon>Streptophyta</taxon>
        <taxon>Embryophyta</taxon>
        <taxon>Tracheophyta</taxon>
        <taxon>Spermatophyta</taxon>
        <taxon>Magnoliopsida</taxon>
        <taxon>eudicotyledons</taxon>
        <taxon>Gunneridae</taxon>
        <taxon>Pentapetalae</taxon>
        <taxon>rosids</taxon>
        <taxon>fabids</taxon>
        <taxon>Fagales</taxon>
        <taxon>Juglandaceae</taxon>
        <taxon>Juglans</taxon>
    </lineage>
</organism>
<dbReference type="SUPFAM" id="SSF56672">
    <property type="entry name" value="DNA/RNA polymerases"/>
    <property type="match status" value="1"/>
</dbReference>
<dbReference type="RefSeq" id="XP_035541937.1">
    <property type="nucleotide sequence ID" value="XM_035686044.1"/>
</dbReference>
<dbReference type="Pfam" id="PF07727">
    <property type="entry name" value="RVT_2"/>
    <property type="match status" value="1"/>
</dbReference>
<feature type="domain" description="Reverse transcriptase Ty1/copia-type" evidence="1">
    <location>
        <begin position="3"/>
        <end position="96"/>
    </location>
</feature>
<dbReference type="PANTHER" id="PTHR11439:SF524">
    <property type="entry name" value="RNA-DIRECTED DNA POLYMERASE, PROTEIN KINASE RLK-PELLE-DLSV FAMILY"/>
    <property type="match status" value="1"/>
</dbReference>
<accession>A0A6P9EGH0</accession>
<dbReference type="InterPro" id="IPR043502">
    <property type="entry name" value="DNA/RNA_pol_sf"/>
</dbReference>
<evidence type="ECO:0000313" key="2">
    <source>
        <dbReference type="Proteomes" id="UP000235220"/>
    </source>
</evidence>
<protein>
    <submittedName>
        <fullName evidence="3">Uncharacterized mitochondrial protein AtMg00810-like</fullName>
    </submittedName>
</protein>
<dbReference type="AlphaFoldDB" id="A0A6P9EGH0"/>
<dbReference type="InterPro" id="IPR013103">
    <property type="entry name" value="RVT_2"/>
</dbReference>
<dbReference type="GeneID" id="118344726"/>
<dbReference type="KEGG" id="jre:118344726"/>
<sequence length="233" mass="26242">MNVIGCKWVYKAKLRADSTLERLKAQLVAKGYSQVDGVDFSETFSPVVRPASIRVVLTLATVRKWPLHQLDVKNAFLHGYLNNHVYMHQPPGYIVDLLTRAGMHESKPLSTPMPSKGEQKSGAHELFPDVRTYRSLVGGLQYLTFTRPDISYSVNYVCQFMQTPTVGHFQLVKRILRYLQGTATLGLRILSISTLDLYGFSDADWVGYPTTRRSTIGFCTFLGSNCISWSAKK</sequence>